<dbReference type="GO" id="GO:0019748">
    <property type="term" value="P:secondary metabolic process"/>
    <property type="evidence" value="ECO:0007669"/>
    <property type="project" value="InterPro"/>
</dbReference>
<evidence type="ECO:0000313" key="1">
    <source>
        <dbReference type="EMBL" id="MBE1611988.1"/>
    </source>
</evidence>
<dbReference type="Pfam" id="PF04655">
    <property type="entry name" value="APH_6_hur"/>
    <property type="match status" value="1"/>
</dbReference>
<dbReference type="Gene3D" id="3.90.1200.10">
    <property type="match status" value="1"/>
</dbReference>
<dbReference type="Proteomes" id="UP000638648">
    <property type="component" value="Unassembled WGS sequence"/>
</dbReference>
<reference evidence="1" key="1">
    <citation type="submission" date="2020-10" db="EMBL/GenBank/DDBJ databases">
        <title>Sequencing the genomes of 1000 actinobacteria strains.</title>
        <authorList>
            <person name="Klenk H.-P."/>
        </authorList>
    </citation>
    <scope>NUCLEOTIDE SEQUENCE</scope>
    <source>
        <strain evidence="1">DSM 45354</strain>
    </source>
</reference>
<dbReference type="InterPro" id="IPR006748">
    <property type="entry name" value="NH2Glyco/OHUrea_AB-resist_kin"/>
</dbReference>
<evidence type="ECO:0000313" key="2">
    <source>
        <dbReference type="Proteomes" id="UP000638648"/>
    </source>
</evidence>
<sequence>MSSTMTDARQTDDNLIPAGVRERISTYHEAGADWLERLPELVARCVSTWDLVVLPAFEPGGDSSWVAPVRRGQGDLAVLKITVPTAVRDDPATPLGIWAGRGAVRLYAHDTSIGASLLEYCVPGTDAADLPRDAADDVAVEVLEQLWQADLPSDAPIEPLTNICALRIRALERRADQYAGDTEDVGGQVDVGPFREAARLFASLPGSTDRQVLLHGDFHRRNVISSARGWLAIDPVGRRGDPGFDVAAFLQHDANRPDLRARADGLADRLGLDAERTRHWLFAFVTQAASWHLSIGDYATYATFSQGASTLT</sequence>
<gene>
    <name evidence="1" type="ORF">HEB94_008836</name>
</gene>
<organism evidence="1 2">
    <name type="scientific">Actinopolymorpha pittospori</name>
    <dbReference type="NCBI Taxonomy" id="648752"/>
    <lineage>
        <taxon>Bacteria</taxon>
        <taxon>Bacillati</taxon>
        <taxon>Actinomycetota</taxon>
        <taxon>Actinomycetes</taxon>
        <taxon>Propionibacteriales</taxon>
        <taxon>Actinopolymorphaceae</taxon>
        <taxon>Actinopolymorpha</taxon>
    </lineage>
</organism>
<comment type="caution">
    <text evidence="1">The sequence shown here is derived from an EMBL/GenBank/DDBJ whole genome shotgun (WGS) entry which is preliminary data.</text>
</comment>
<dbReference type="AlphaFoldDB" id="A0A927RQ97"/>
<proteinExistence type="predicted"/>
<dbReference type="InterPro" id="IPR011009">
    <property type="entry name" value="Kinase-like_dom_sf"/>
</dbReference>
<dbReference type="EMBL" id="JADBEM010000001">
    <property type="protein sequence ID" value="MBE1611988.1"/>
    <property type="molecule type" value="Genomic_DNA"/>
</dbReference>
<dbReference type="RefSeq" id="WP_192755117.1">
    <property type="nucleotide sequence ID" value="NZ_BAABJL010000176.1"/>
</dbReference>
<name>A0A927RQ97_9ACTN</name>
<accession>A0A927RQ97</accession>
<dbReference type="GO" id="GO:0016773">
    <property type="term" value="F:phosphotransferase activity, alcohol group as acceptor"/>
    <property type="evidence" value="ECO:0007669"/>
    <property type="project" value="InterPro"/>
</dbReference>
<dbReference type="SUPFAM" id="SSF56112">
    <property type="entry name" value="Protein kinase-like (PK-like)"/>
    <property type="match status" value="1"/>
</dbReference>
<protein>
    <submittedName>
        <fullName evidence="1">Streptomycin 6-kinase</fullName>
    </submittedName>
</protein>
<keyword evidence="2" id="KW-1185">Reference proteome</keyword>